<evidence type="ECO:0000313" key="1">
    <source>
        <dbReference type="EMBL" id="CAH0400863.1"/>
    </source>
</evidence>
<proteinExistence type="predicted"/>
<sequence>MPREHLRELNFAELLEKAETFFPSTRKPILISLALSCTTSNVERTIEIRAIIDTFHCHSQQSLYKVEDTTPPMETLDRFTRIRTSFLAKRDQSNINAEWYSTKCLPVVFSAMNNKRPNTGLRGVLLHHDNAPAHSAIKTKDFLDSRADPALAPGGGSYSRGILNIEST</sequence>
<evidence type="ECO:0008006" key="3">
    <source>
        <dbReference type="Google" id="ProtNLM"/>
    </source>
</evidence>
<protein>
    <recommendedName>
        <fullName evidence="3">Mos1 transposase HTH domain-containing protein</fullName>
    </recommendedName>
</protein>
<dbReference type="EMBL" id="OU963911">
    <property type="protein sequence ID" value="CAH0400863.1"/>
    <property type="molecule type" value="Genomic_DNA"/>
</dbReference>
<dbReference type="Gene3D" id="3.30.420.10">
    <property type="entry name" value="Ribonuclease H-like superfamily/Ribonuclease H"/>
    <property type="match status" value="1"/>
</dbReference>
<reference evidence="1" key="1">
    <citation type="submission" date="2021-12" db="EMBL/GenBank/DDBJ databases">
        <authorList>
            <person name="King R."/>
        </authorList>
    </citation>
    <scope>NUCLEOTIDE SEQUENCE</scope>
</reference>
<organism evidence="1 2">
    <name type="scientific">Chilo suppressalis</name>
    <name type="common">Asiatic rice borer moth</name>
    <dbReference type="NCBI Taxonomy" id="168631"/>
    <lineage>
        <taxon>Eukaryota</taxon>
        <taxon>Metazoa</taxon>
        <taxon>Ecdysozoa</taxon>
        <taxon>Arthropoda</taxon>
        <taxon>Hexapoda</taxon>
        <taxon>Insecta</taxon>
        <taxon>Pterygota</taxon>
        <taxon>Neoptera</taxon>
        <taxon>Endopterygota</taxon>
        <taxon>Lepidoptera</taxon>
        <taxon>Glossata</taxon>
        <taxon>Ditrysia</taxon>
        <taxon>Pyraloidea</taxon>
        <taxon>Crambidae</taxon>
        <taxon>Crambinae</taxon>
        <taxon>Chilo</taxon>
    </lineage>
</organism>
<dbReference type="Proteomes" id="UP001153292">
    <property type="component" value="Chromosome 18"/>
</dbReference>
<name>A0ABN8AX67_CHISP</name>
<evidence type="ECO:0000313" key="2">
    <source>
        <dbReference type="Proteomes" id="UP001153292"/>
    </source>
</evidence>
<dbReference type="InterPro" id="IPR036397">
    <property type="entry name" value="RNaseH_sf"/>
</dbReference>
<accession>A0ABN8AX67</accession>
<keyword evidence="2" id="KW-1185">Reference proteome</keyword>
<gene>
    <name evidence="1" type="ORF">CHILSU_LOCUS4067</name>
</gene>